<comment type="caution">
    <text evidence="6">The sequence shown here is derived from an EMBL/GenBank/DDBJ whole genome shotgun (WGS) entry which is preliminary data.</text>
</comment>
<comment type="similarity">
    <text evidence="1">Belongs to the NSRP1 family.</text>
</comment>
<dbReference type="AlphaFoldDB" id="D3BE76"/>
<dbReference type="GO" id="GO:0000381">
    <property type="term" value="P:regulation of alternative mRNA splicing, via spliceosome"/>
    <property type="evidence" value="ECO:0007669"/>
    <property type="project" value="InterPro"/>
</dbReference>
<feature type="region of interest" description="Disordered" evidence="4">
    <location>
        <begin position="189"/>
        <end position="234"/>
    </location>
</feature>
<dbReference type="RefSeq" id="XP_020432327.1">
    <property type="nucleotide sequence ID" value="XM_020577879.1"/>
</dbReference>
<feature type="compositionally biased region" description="Low complexity" evidence="4">
    <location>
        <begin position="195"/>
        <end position="212"/>
    </location>
</feature>
<name>D3BE76_HETP5</name>
<evidence type="ECO:0000256" key="3">
    <source>
        <dbReference type="SAM" id="Coils"/>
    </source>
</evidence>
<feature type="compositionally biased region" description="Acidic residues" evidence="4">
    <location>
        <begin position="25"/>
        <end position="37"/>
    </location>
</feature>
<keyword evidence="2 3" id="KW-0175">Coiled coil</keyword>
<dbReference type="InParanoid" id="D3BE76"/>
<dbReference type="STRING" id="670386.D3BE76"/>
<gene>
    <name evidence="6" type="ORF">PPL_07029</name>
</gene>
<feature type="region of interest" description="Disordered" evidence="4">
    <location>
        <begin position="1"/>
        <end position="54"/>
    </location>
</feature>
<dbReference type="Pfam" id="PF09745">
    <property type="entry name" value="NSRP1_N"/>
    <property type="match status" value="1"/>
</dbReference>
<keyword evidence="7" id="KW-1185">Reference proteome</keyword>
<evidence type="ECO:0000256" key="1">
    <source>
        <dbReference type="ARBA" id="ARBA00010126"/>
    </source>
</evidence>
<dbReference type="GeneID" id="31362510"/>
<evidence type="ECO:0000313" key="7">
    <source>
        <dbReference type="Proteomes" id="UP000001396"/>
    </source>
</evidence>
<dbReference type="PANTHER" id="PTHR31938:SF4">
    <property type="entry name" value="NUCLEAR SPECKLE SPLICING REGULATORY PROTEIN 1"/>
    <property type="match status" value="1"/>
</dbReference>
<evidence type="ECO:0000259" key="5">
    <source>
        <dbReference type="Pfam" id="PF09745"/>
    </source>
</evidence>
<dbReference type="PANTHER" id="PTHR31938">
    <property type="entry name" value="NUCLEAR SPECKLE SPLICING REGULATORY PROTEIN 1"/>
    <property type="match status" value="1"/>
</dbReference>
<dbReference type="OMA" id="VIKQYPR"/>
<reference evidence="6 7" key="1">
    <citation type="journal article" date="2011" name="Genome Res.">
        <title>Phylogeny-wide analysis of social amoeba genomes highlights ancient origins for complex intercellular communication.</title>
        <authorList>
            <person name="Heidel A.J."/>
            <person name="Lawal H.M."/>
            <person name="Felder M."/>
            <person name="Schilde C."/>
            <person name="Helps N.R."/>
            <person name="Tunggal B."/>
            <person name="Rivero F."/>
            <person name="John U."/>
            <person name="Schleicher M."/>
            <person name="Eichinger L."/>
            <person name="Platzer M."/>
            <person name="Noegel A.A."/>
            <person name="Schaap P."/>
            <person name="Gloeckner G."/>
        </authorList>
    </citation>
    <scope>NUCLEOTIDE SEQUENCE [LARGE SCALE GENOMIC DNA]</scope>
    <source>
        <strain evidence="7">ATCC 26659 / Pp 5 / PN500</strain>
    </source>
</reference>
<accession>D3BE76</accession>
<evidence type="ECO:0000313" key="6">
    <source>
        <dbReference type="EMBL" id="EFA80207.1"/>
    </source>
</evidence>
<organism evidence="6 7">
    <name type="scientific">Heterostelium pallidum (strain ATCC 26659 / Pp 5 / PN500)</name>
    <name type="common">Cellular slime mold</name>
    <name type="synonym">Polysphondylium pallidum</name>
    <dbReference type="NCBI Taxonomy" id="670386"/>
    <lineage>
        <taxon>Eukaryota</taxon>
        <taxon>Amoebozoa</taxon>
        <taxon>Evosea</taxon>
        <taxon>Eumycetozoa</taxon>
        <taxon>Dictyostelia</taxon>
        <taxon>Acytosteliales</taxon>
        <taxon>Acytosteliaceae</taxon>
        <taxon>Heterostelium</taxon>
    </lineage>
</organism>
<protein>
    <recommendedName>
        <fullName evidence="5">Nuclear speckle splicing regulatory protein 1 N-terminal domain-containing protein</fullName>
    </recommendedName>
</protein>
<dbReference type="EMBL" id="ADBJ01000031">
    <property type="protein sequence ID" value="EFA80207.1"/>
    <property type="molecule type" value="Genomic_DNA"/>
</dbReference>
<feature type="compositionally biased region" description="Basic and acidic residues" evidence="4">
    <location>
        <begin position="38"/>
        <end position="54"/>
    </location>
</feature>
<dbReference type="InterPro" id="IPR042816">
    <property type="entry name" value="Nsrp1"/>
</dbReference>
<dbReference type="InterPro" id="IPR018612">
    <property type="entry name" value="NSRP1_N"/>
</dbReference>
<sequence>MQVGEGGKKYGLQLPTKLKSAFKDDSDDDHLEDDDTSEQQKKQPTDYLKQQRDAKTKIEKLHNAALEEDSTVFDYDGVYDQMKKQEKQTARKQQQSMITGKPKYIQNLMAEADRKKRENERVKDRIIQKEREAEGDLYKDKEVFLTSGYKKKLEERKRQEEIDRQAELSHDVTKKKDLSDFHRNLYNTIVDNNDDNSSNQENINNNNNNSSKNNEKEYNNNNNKRKQHYYAPVIERKETVKEVIKQYPRRNDEDSINAARERYLQRKLNRNK</sequence>
<evidence type="ECO:0000256" key="2">
    <source>
        <dbReference type="ARBA" id="ARBA00023054"/>
    </source>
</evidence>
<feature type="domain" description="Nuclear speckle splicing regulatory protein 1 N-terminal" evidence="5">
    <location>
        <begin position="59"/>
        <end position="175"/>
    </location>
</feature>
<dbReference type="Proteomes" id="UP000001396">
    <property type="component" value="Unassembled WGS sequence"/>
</dbReference>
<feature type="coiled-coil region" evidence="3">
    <location>
        <begin position="105"/>
        <end position="132"/>
    </location>
</feature>
<proteinExistence type="inferred from homology"/>
<evidence type="ECO:0000256" key="4">
    <source>
        <dbReference type="SAM" id="MobiDB-lite"/>
    </source>
</evidence>